<dbReference type="SUPFAM" id="SSF46689">
    <property type="entry name" value="Homeodomain-like"/>
    <property type="match status" value="1"/>
</dbReference>
<name>A0A179ETH1_ENTTH</name>
<dbReference type="Pfam" id="PF00440">
    <property type="entry name" value="TetR_N"/>
    <property type="match status" value="1"/>
</dbReference>
<evidence type="ECO:0000313" key="5">
    <source>
        <dbReference type="Proteomes" id="UP000078516"/>
    </source>
</evidence>
<proteinExistence type="predicted"/>
<feature type="domain" description="HTH tetR-type" evidence="3">
    <location>
        <begin position="6"/>
        <end position="66"/>
    </location>
</feature>
<protein>
    <recommendedName>
        <fullName evidence="3">HTH tetR-type domain-containing protein</fullName>
    </recommendedName>
</protein>
<evidence type="ECO:0000259" key="3">
    <source>
        <dbReference type="PROSITE" id="PS50977"/>
    </source>
</evidence>
<dbReference type="InterPro" id="IPR050624">
    <property type="entry name" value="HTH-type_Tx_Regulator"/>
</dbReference>
<dbReference type="Gene3D" id="1.10.357.10">
    <property type="entry name" value="Tetracycline Repressor, domain 2"/>
    <property type="match status" value="1"/>
</dbReference>
<dbReference type="Proteomes" id="UP000078516">
    <property type="component" value="Unassembled WGS sequence"/>
</dbReference>
<reference evidence="4 5" key="1">
    <citation type="submission" date="2016-04" db="EMBL/GenBank/DDBJ databases">
        <title>Draft genome of an Enterococcus thailandicus strain isolated from bovine feces.</title>
        <authorList>
            <person name="Beukers A.G."/>
            <person name="Zaheer R."/>
            <person name="Goji N."/>
            <person name="Cook S.R."/>
            <person name="Amoako K."/>
            <person name="Chaves A.V."/>
            <person name="Ward M.P."/>
            <person name="Mcallister T.A."/>
        </authorList>
    </citation>
    <scope>NUCLEOTIDE SEQUENCE [LARGE SCALE GENOMIC DNA]</scope>
    <source>
        <strain evidence="4 5">F0711D 46</strain>
    </source>
</reference>
<organism evidence="4 5">
    <name type="scientific">Enterococcus thailandicus</name>
    <dbReference type="NCBI Taxonomy" id="417368"/>
    <lineage>
        <taxon>Bacteria</taxon>
        <taxon>Bacillati</taxon>
        <taxon>Bacillota</taxon>
        <taxon>Bacilli</taxon>
        <taxon>Lactobacillales</taxon>
        <taxon>Enterococcaceae</taxon>
        <taxon>Enterococcus</taxon>
    </lineage>
</organism>
<dbReference type="PANTHER" id="PTHR43479:SF7">
    <property type="entry name" value="TETR-FAMILY TRANSCRIPTIONAL REGULATOR"/>
    <property type="match status" value="1"/>
</dbReference>
<evidence type="ECO:0000256" key="1">
    <source>
        <dbReference type="ARBA" id="ARBA00023125"/>
    </source>
</evidence>
<evidence type="ECO:0000256" key="2">
    <source>
        <dbReference type="PROSITE-ProRule" id="PRU00335"/>
    </source>
</evidence>
<comment type="caution">
    <text evidence="4">The sequence shown here is derived from an EMBL/GenBank/DDBJ whole genome shotgun (WGS) entry which is preliminary data.</text>
</comment>
<feature type="DNA-binding region" description="H-T-H motif" evidence="2">
    <location>
        <begin position="29"/>
        <end position="48"/>
    </location>
</feature>
<dbReference type="InterPro" id="IPR001647">
    <property type="entry name" value="HTH_TetR"/>
</dbReference>
<dbReference type="InterPro" id="IPR009057">
    <property type="entry name" value="Homeodomain-like_sf"/>
</dbReference>
<gene>
    <name evidence="4" type="ORF">A6E74_03595</name>
</gene>
<dbReference type="PANTHER" id="PTHR43479">
    <property type="entry name" value="ACREF/ENVCD OPERON REPRESSOR-RELATED"/>
    <property type="match status" value="1"/>
</dbReference>
<accession>A0A179ETH1</accession>
<keyword evidence="1 2" id="KW-0238">DNA-binding</keyword>
<sequence>MDRRVRKTQTAIQTAFFQLLKKQDIERVKVSEICELADINRGTFYLNYLDKYDLLEKMIQQSIQELVTYCQTETAETDNLLIKTFQFIVENQETYRMLIASDKQGLFTDYLKQHILTFTATNDQAQTTEAIFIANGIVGVLNHYLSSREASIESLYEIKQIIERFQLPSNLAKY</sequence>
<dbReference type="RefSeq" id="WP_067482241.1">
    <property type="nucleotide sequence ID" value="NZ_CP023074.1"/>
</dbReference>
<dbReference type="EMBL" id="LWMN01000010">
    <property type="protein sequence ID" value="OAQ56507.1"/>
    <property type="molecule type" value="Genomic_DNA"/>
</dbReference>
<dbReference type="PROSITE" id="PS50977">
    <property type="entry name" value="HTH_TETR_2"/>
    <property type="match status" value="1"/>
</dbReference>
<evidence type="ECO:0000313" key="4">
    <source>
        <dbReference type="EMBL" id="OAQ56507.1"/>
    </source>
</evidence>
<dbReference type="GO" id="GO:0003677">
    <property type="term" value="F:DNA binding"/>
    <property type="evidence" value="ECO:0007669"/>
    <property type="project" value="UniProtKB-UniRule"/>
</dbReference>
<keyword evidence="5" id="KW-1185">Reference proteome</keyword>
<dbReference type="AlphaFoldDB" id="A0A179ETH1"/>
<dbReference type="GeneID" id="77488462"/>